<evidence type="ECO:0000313" key="8">
    <source>
        <dbReference type="Proteomes" id="UP001172159"/>
    </source>
</evidence>
<accession>A0AA40BK20</accession>
<evidence type="ECO:0000313" key="7">
    <source>
        <dbReference type="EMBL" id="KAK0735613.1"/>
    </source>
</evidence>
<dbReference type="EMBL" id="JAUKTV010000007">
    <property type="protein sequence ID" value="KAK0735613.1"/>
    <property type="molecule type" value="Genomic_DNA"/>
</dbReference>
<dbReference type="GO" id="GO:0032511">
    <property type="term" value="P:late endosome to vacuole transport via multivesicular body sorting pathway"/>
    <property type="evidence" value="ECO:0007669"/>
    <property type="project" value="TreeGrafter"/>
</dbReference>
<evidence type="ECO:0000256" key="4">
    <source>
        <dbReference type="ARBA" id="ARBA00040017"/>
    </source>
</evidence>
<dbReference type="InterPro" id="IPR005024">
    <property type="entry name" value="Snf7_fam"/>
</dbReference>
<dbReference type="GO" id="GO:0005771">
    <property type="term" value="C:multivesicular body"/>
    <property type="evidence" value="ECO:0007669"/>
    <property type="project" value="TreeGrafter"/>
</dbReference>
<keyword evidence="8" id="KW-1185">Reference proteome</keyword>
<dbReference type="Proteomes" id="UP001172159">
    <property type="component" value="Unassembled WGS sequence"/>
</dbReference>
<keyword evidence="3" id="KW-0967">Endosome</keyword>
<protein>
    <recommendedName>
        <fullName evidence="4">Vacuolar-sorting protein SNF7</fullName>
    </recommendedName>
    <alternativeName>
        <fullName evidence="5">Vacuolar protein-sorting-associated protein 32</fullName>
    </alternativeName>
</protein>
<organism evidence="7 8">
    <name type="scientific">Apiosordaria backusii</name>
    <dbReference type="NCBI Taxonomy" id="314023"/>
    <lineage>
        <taxon>Eukaryota</taxon>
        <taxon>Fungi</taxon>
        <taxon>Dikarya</taxon>
        <taxon>Ascomycota</taxon>
        <taxon>Pezizomycotina</taxon>
        <taxon>Sordariomycetes</taxon>
        <taxon>Sordariomycetidae</taxon>
        <taxon>Sordariales</taxon>
        <taxon>Lasiosphaeriaceae</taxon>
        <taxon>Apiosordaria</taxon>
    </lineage>
</organism>
<dbReference type="GO" id="GO:0006900">
    <property type="term" value="P:vesicle budding from membrane"/>
    <property type="evidence" value="ECO:0007669"/>
    <property type="project" value="TreeGrafter"/>
</dbReference>
<feature type="compositionally biased region" description="Basic and acidic residues" evidence="6">
    <location>
        <begin position="214"/>
        <end position="224"/>
    </location>
</feature>
<dbReference type="AlphaFoldDB" id="A0AA40BK20"/>
<reference evidence="7" key="1">
    <citation type="submission" date="2023-06" db="EMBL/GenBank/DDBJ databases">
        <title>Genome-scale phylogeny and comparative genomics of the fungal order Sordariales.</title>
        <authorList>
            <consortium name="Lawrence Berkeley National Laboratory"/>
            <person name="Hensen N."/>
            <person name="Bonometti L."/>
            <person name="Westerberg I."/>
            <person name="Brannstrom I.O."/>
            <person name="Guillou S."/>
            <person name="Cros-Aarteil S."/>
            <person name="Calhoun S."/>
            <person name="Haridas S."/>
            <person name="Kuo A."/>
            <person name="Mondo S."/>
            <person name="Pangilinan J."/>
            <person name="Riley R."/>
            <person name="Labutti K."/>
            <person name="Andreopoulos B."/>
            <person name="Lipzen A."/>
            <person name="Chen C."/>
            <person name="Yanf M."/>
            <person name="Daum C."/>
            <person name="Ng V."/>
            <person name="Clum A."/>
            <person name="Steindorff A."/>
            <person name="Ohm R."/>
            <person name="Martin F."/>
            <person name="Silar P."/>
            <person name="Natvig D."/>
            <person name="Lalanne C."/>
            <person name="Gautier V."/>
            <person name="Ament-Velasquez S.L."/>
            <person name="Kruys A."/>
            <person name="Hutchinson M.I."/>
            <person name="Powell A.J."/>
            <person name="Barry K."/>
            <person name="Miller A.N."/>
            <person name="Grigoriev I.V."/>
            <person name="Debuchy R."/>
            <person name="Gladieux P."/>
            <person name="Thoren M.H."/>
            <person name="Johannesson H."/>
        </authorList>
    </citation>
    <scope>NUCLEOTIDE SEQUENCE</scope>
    <source>
        <strain evidence="7">CBS 540.89</strain>
    </source>
</reference>
<comment type="similarity">
    <text evidence="2">Belongs to the SNF7 family.</text>
</comment>
<gene>
    <name evidence="7" type="ORF">B0T21DRAFT_189466</name>
</gene>
<sequence length="224" mass="25052">MSGIWGWFGGGAAQKRKDTPKNVILDLRTNLEMLQKREAHILRQIEEQDKEARKHVNTNKTAAKNALRRKKVFEGNLEQTMNHIGTLETQINAIESANINKETFEAMQRASEAMKTIHGKLTPEKVDEAMEKLQEHNQLNEEIAAAIGSVNIGQQIDDGELDAELDELMAKDLEDKMLETGTVHADRLPSVATGELKNNKGKAPAVTEDDEEAELRKLQAEMAM</sequence>
<dbReference type="GO" id="GO:0009898">
    <property type="term" value="C:cytoplasmic side of plasma membrane"/>
    <property type="evidence" value="ECO:0007669"/>
    <property type="project" value="TreeGrafter"/>
</dbReference>
<evidence type="ECO:0000256" key="2">
    <source>
        <dbReference type="ARBA" id="ARBA00006190"/>
    </source>
</evidence>
<evidence type="ECO:0000256" key="3">
    <source>
        <dbReference type="ARBA" id="ARBA00022753"/>
    </source>
</evidence>
<dbReference type="Pfam" id="PF03357">
    <property type="entry name" value="Snf7"/>
    <property type="match status" value="1"/>
</dbReference>
<comment type="subcellular location">
    <subcellularLocation>
        <location evidence="1">Endosome</location>
    </subcellularLocation>
</comment>
<dbReference type="GO" id="GO:0000815">
    <property type="term" value="C:ESCRT III complex"/>
    <property type="evidence" value="ECO:0007669"/>
    <property type="project" value="TreeGrafter"/>
</dbReference>
<dbReference type="PANTHER" id="PTHR22761">
    <property type="entry name" value="CHARGED MULTIVESICULAR BODY PROTEIN"/>
    <property type="match status" value="1"/>
</dbReference>
<proteinExistence type="inferred from homology"/>
<evidence type="ECO:0000256" key="5">
    <source>
        <dbReference type="ARBA" id="ARBA00042586"/>
    </source>
</evidence>
<evidence type="ECO:0000256" key="6">
    <source>
        <dbReference type="SAM" id="MobiDB-lite"/>
    </source>
</evidence>
<comment type="caution">
    <text evidence="7">The sequence shown here is derived from an EMBL/GenBank/DDBJ whole genome shotgun (WGS) entry which is preliminary data.</text>
</comment>
<dbReference type="PANTHER" id="PTHR22761:SF10">
    <property type="entry name" value="GH13992P"/>
    <property type="match status" value="1"/>
</dbReference>
<dbReference type="Gene3D" id="1.10.287.1060">
    <property type="entry name" value="ESAT-6-like"/>
    <property type="match status" value="1"/>
</dbReference>
<name>A0AA40BK20_9PEZI</name>
<feature type="region of interest" description="Disordered" evidence="6">
    <location>
        <begin position="189"/>
        <end position="224"/>
    </location>
</feature>
<evidence type="ECO:0000256" key="1">
    <source>
        <dbReference type="ARBA" id="ARBA00004177"/>
    </source>
</evidence>